<dbReference type="EMBL" id="BGZK01001100">
    <property type="protein sequence ID" value="GBP71193.1"/>
    <property type="molecule type" value="Genomic_DNA"/>
</dbReference>
<accession>A0A4C1Y764</accession>
<gene>
    <name evidence="1" type="ORF">EVAR_17986_1</name>
</gene>
<sequence>MRTVWLELARRDPKSFSTKSDLYLCEDHFNQNGCLGYVEALGHSKLGPLDDVTSGPPSDRKPWACTVRAAYGKNELWSSRYSIDIYSPQVVVCTIWRRVAMYKRLCDSFLTRFDGAVYYDFLAKISRQTGYIPMRVQQQPRLRAVEGGRFEEHRRRNQRRIVSHYLIRPVEVRLATFGPPYPVEHDGFAAPHGEHTTGTPRRGGIVPPAPAERHNRSLIFGGKSLKLLVRIRRKGLTPRDFSPGPGIFYRVKRVRLTSSRGHASAGI</sequence>
<organism evidence="1 2">
    <name type="scientific">Eumeta variegata</name>
    <name type="common">Bagworm moth</name>
    <name type="synonym">Eumeta japonica</name>
    <dbReference type="NCBI Taxonomy" id="151549"/>
    <lineage>
        <taxon>Eukaryota</taxon>
        <taxon>Metazoa</taxon>
        <taxon>Ecdysozoa</taxon>
        <taxon>Arthropoda</taxon>
        <taxon>Hexapoda</taxon>
        <taxon>Insecta</taxon>
        <taxon>Pterygota</taxon>
        <taxon>Neoptera</taxon>
        <taxon>Endopterygota</taxon>
        <taxon>Lepidoptera</taxon>
        <taxon>Glossata</taxon>
        <taxon>Ditrysia</taxon>
        <taxon>Tineoidea</taxon>
        <taxon>Psychidae</taxon>
        <taxon>Oiketicinae</taxon>
        <taxon>Eumeta</taxon>
    </lineage>
</organism>
<reference evidence="1 2" key="1">
    <citation type="journal article" date="2019" name="Commun. Biol.">
        <title>The bagworm genome reveals a unique fibroin gene that provides high tensile strength.</title>
        <authorList>
            <person name="Kono N."/>
            <person name="Nakamura H."/>
            <person name="Ohtoshi R."/>
            <person name="Tomita M."/>
            <person name="Numata K."/>
            <person name="Arakawa K."/>
        </authorList>
    </citation>
    <scope>NUCLEOTIDE SEQUENCE [LARGE SCALE GENOMIC DNA]</scope>
</reference>
<dbReference type="AlphaFoldDB" id="A0A4C1Y764"/>
<comment type="caution">
    <text evidence="1">The sequence shown here is derived from an EMBL/GenBank/DDBJ whole genome shotgun (WGS) entry which is preliminary data.</text>
</comment>
<evidence type="ECO:0000313" key="2">
    <source>
        <dbReference type="Proteomes" id="UP000299102"/>
    </source>
</evidence>
<proteinExistence type="predicted"/>
<name>A0A4C1Y764_EUMVA</name>
<evidence type="ECO:0000313" key="1">
    <source>
        <dbReference type="EMBL" id="GBP71193.1"/>
    </source>
</evidence>
<protein>
    <recommendedName>
        <fullName evidence="3">THAP-type domain-containing protein</fullName>
    </recommendedName>
</protein>
<dbReference type="Proteomes" id="UP000299102">
    <property type="component" value="Unassembled WGS sequence"/>
</dbReference>
<evidence type="ECO:0008006" key="3">
    <source>
        <dbReference type="Google" id="ProtNLM"/>
    </source>
</evidence>
<keyword evidence="2" id="KW-1185">Reference proteome</keyword>